<evidence type="ECO:0000256" key="3">
    <source>
        <dbReference type="ARBA" id="ARBA00023186"/>
    </source>
</evidence>
<sequence>MSLVQTYTSFSHSTSRSSVAETLQSIINAPLTVDPSARPELVQTILDDLKAALIDNKDGRLLSEDAPLALATLKALGRMPTEAAVLAKSSNLALLLKFYNKLDNKQEGGNEALRCVANTLLLVEAARMTWISEDVEGGETCVELLQTKTSPEAIFLISRILFLCTASSHSSGVFITKLVENKRSTPHGTGTIVDIIEVKLDDLLNDILAGTPMAREAMMDLLKFIFNLLLHYPKIVDCEIQTLGARASTSSATDASKVMGDFWSSRLDGILAPLLRVFNYLPLATSNPLAPPLTHVLHSLIVIPVSSSLRVTWFGKRSSTSSTSRQSPKPVSSSASSASEQSLANGDDSTKDSPVSGSPTITSSPTSGREHRVRPALDKALSAMVSASRRSFSSRPSSVRSTSRAADTVQRATDLLDVSLAHFISGSTDPDDPSVRELCKREGETNLDAILCPLVVLLTRFCHSDDPVKLRLRNWLVPDNLDRSTPLQHRADTLGRCLRLLASMYHSRLCDAMGGFLFAMCDSDAATLSAYFGYGNVAGFLFKKNIVAPPPQSSLTVTGPDAGRAINPITGTYQEEQPELDMTEEEKEQEAEKLFSLFERLERTGAIQPSQNPVRTAIQRSMGGNP</sequence>
<dbReference type="InterPro" id="IPR019318">
    <property type="entry name" value="Gua_nucleotide_exch_fac_Ric8"/>
</dbReference>
<dbReference type="KEGG" id="cput:CONPUDRAFT_136611"/>
<evidence type="ECO:0000313" key="6">
    <source>
        <dbReference type="Proteomes" id="UP000053558"/>
    </source>
</evidence>
<dbReference type="PANTHER" id="PTHR12425:SF5">
    <property type="entry name" value="SYNEMBRYN"/>
    <property type="match status" value="1"/>
</dbReference>
<accession>A0A5M3MSA5</accession>
<feature type="region of interest" description="Disordered" evidence="4">
    <location>
        <begin position="387"/>
        <end position="406"/>
    </location>
</feature>
<comment type="caution">
    <text evidence="5">The sequence shown here is derived from an EMBL/GenBank/DDBJ whole genome shotgun (WGS) entry which is preliminary data.</text>
</comment>
<feature type="compositionally biased region" description="Low complexity" evidence="4">
    <location>
        <begin position="318"/>
        <end position="342"/>
    </location>
</feature>
<evidence type="ECO:0000256" key="2">
    <source>
        <dbReference type="ARBA" id="ARBA00022658"/>
    </source>
</evidence>
<feature type="compositionally biased region" description="Polar residues" evidence="4">
    <location>
        <begin position="607"/>
        <end position="626"/>
    </location>
</feature>
<protein>
    <recommendedName>
        <fullName evidence="7">Synembryn-A</fullName>
    </recommendedName>
</protein>
<dbReference type="GeneID" id="19200926"/>
<evidence type="ECO:0000256" key="1">
    <source>
        <dbReference type="ARBA" id="ARBA00009049"/>
    </source>
</evidence>
<dbReference type="GO" id="GO:0007186">
    <property type="term" value="P:G protein-coupled receptor signaling pathway"/>
    <property type="evidence" value="ECO:0007669"/>
    <property type="project" value="TreeGrafter"/>
</dbReference>
<feature type="region of interest" description="Disordered" evidence="4">
    <location>
        <begin position="606"/>
        <end position="626"/>
    </location>
</feature>
<keyword evidence="3" id="KW-0143">Chaperone</keyword>
<dbReference type="OrthoDB" id="5585685at2759"/>
<dbReference type="Pfam" id="PF10165">
    <property type="entry name" value="Ric8"/>
    <property type="match status" value="1"/>
</dbReference>
<dbReference type="EMBL" id="JH711577">
    <property type="protein sequence ID" value="EIW82043.1"/>
    <property type="molecule type" value="Genomic_DNA"/>
</dbReference>
<dbReference type="GO" id="GO:0005085">
    <property type="term" value="F:guanyl-nucleotide exchange factor activity"/>
    <property type="evidence" value="ECO:0007669"/>
    <property type="project" value="UniProtKB-KW"/>
</dbReference>
<name>A0A5M3MSA5_CONPW</name>
<dbReference type="OMA" id="GFLFHKG"/>
<dbReference type="Proteomes" id="UP000053558">
    <property type="component" value="Unassembled WGS sequence"/>
</dbReference>
<proteinExistence type="inferred from homology"/>
<dbReference type="PANTHER" id="PTHR12425">
    <property type="entry name" value="SYNEMBRYN"/>
    <property type="match status" value="1"/>
</dbReference>
<gene>
    <name evidence="5" type="ORF">CONPUDRAFT_136611</name>
</gene>
<dbReference type="GO" id="GO:0005737">
    <property type="term" value="C:cytoplasm"/>
    <property type="evidence" value="ECO:0007669"/>
    <property type="project" value="TreeGrafter"/>
</dbReference>
<dbReference type="RefSeq" id="XP_007767854.1">
    <property type="nucleotide sequence ID" value="XM_007769664.1"/>
</dbReference>
<dbReference type="AlphaFoldDB" id="A0A5M3MSA5"/>
<organism evidence="5 6">
    <name type="scientific">Coniophora puteana (strain RWD-64-598)</name>
    <name type="common">Brown rot fungus</name>
    <dbReference type="NCBI Taxonomy" id="741705"/>
    <lineage>
        <taxon>Eukaryota</taxon>
        <taxon>Fungi</taxon>
        <taxon>Dikarya</taxon>
        <taxon>Basidiomycota</taxon>
        <taxon>Agaricomycotina</taxon>
        <taxon>Agaricomycetes</taxon>
        <taxon>Agaricomycetidae</taxon>
        <taxon>Boletales</taxon>
        <taxon>Coniophorineae</taxon>
        <taxon>Coniophoraceae</taxon>
        <taxon>Coniophora</taxon>
    </lineage>
</organism>
<evidence type="ECO:0008006" key="7">
    <source>
        <dbReference type="Google" id="ProtNLM"/>
    </source>
</evidence>
<evidence type="ECO:0000313" key="5">
    <source>
        <dbReference type="EMBL" id="EIW82043.1"/>
    </source>
</evidence>
<dbReference type="GO" id="GO:0001965">
    <property type="term" value="F:G-protein alpha-subunit binding"/>
    <property type="evidence" value="ECO:0007669"/>
    <property type="project" value="TreeGrafter"/>
</dbReference>
<keyword evidence="6" id="KW-1185">Reference proteome</keyword>
<comment type="similarity">
    <text evidence="1">Belongs to the synembryn family.</text>
</comment>
<feature type="region of interest" description="Disordered" evidence="4">
    <location>
        <begin position="318"/>
        <end position="373"/>
    </location>
</feature>
<keyword evidence="2" id="KW-0344">Guanine-nucleotide releasing factor</keyword>
<evidence type="ECO:0000256" key="4">
    <source>
        <dbReference type="SAM" id="MobiDB-lite"/>
    </source>
</evidence>
<feature type="compositionally biased region" description="Low complexity" evidence="4">
    <location>
        <begin position="353"/>
        <end position="367"/>
    </location>
</feature>
<reference evidence="6" key="1">
    <citation type="journal article" date="2012" name="Science">
        <title>The Paleozoic origin of enzymatic lignin decomposition reconstructed from 31 fungal genomes.</title>
        <authorList>
            <person name="Floudas D."/>
            <person name="Binder M."/>
            <person name="Riley R."/>
            <person name="Barry K."/>
            <person name="Blanchette R.A."/>
            <person name="Henrissat B."/>
            <person name="Martinez A.T."/>
            <person name="Otillar R."/>
            <person name="Spatafora J.W."/>
            <person name="Yadav J.S."/>
            <person name="Aerts A."/>
            <person name="Benoit I."/>
            <person name="Boyd A."/>
            <person name="Carlson A."/>
            <person name="Copeland A."/>
            <person name="Coutinho P.M."/>
            <person name="de Vries R.P."/>
            <person name="Ferreira P."/>
            <person name="Findley K."/>
            <person name="Foster B."/>
            <person name="Gaskell J."/>
            <person name="Glotzer D."/>
            <person name="Gorecki P."/>
            <person name="Heitman J."/>
            <person name="Hesse C."/>
            <person name="Hori C."/>
            <person name="Igarashi K."/>
            <person name="Jurgens J.A."/>
            <person name="Kallen N."/>
            <person name="Kersten P."/>
            <person name="Kohler A."/>
            <person name="Kuees U."/>
            <person name="Kumar T.K.A."/>
            <person name="Kuo A."/>
            <person name="LaButti K."/>
            <person name="Larrondo L.F."/>
            <person name="Lindquist E."/>
            <person name="Ling A."/>
            <person name="Lombard V."/>
            <person name="Lucas S."/>
            <person name="Lundell T."/>
            <person name="Martin R."/>
            <person name="McLaughlin D.J."/>
            <person name="Morgenstern I."/>
            <person name="Morin E."/>
            <person name="Murat C."/>
            <person name="Nagy L.G."/>
            <person name="Nolan M."/>
            <person name="Ohm R.A."/>
            <person name="Patyshakuliyeva A."/>
            <person name="Rokas A."/>
            <person name="Ruiz-Duenas F.J."/>
            <person name="Sabat G."/>
            <person name="Salamov A."/>
            <person name="Samejima M."/>
            <person name="Schmutz J."/>
            <person name="Slot J.C."/>
            <person name="St John F."/>
            <person name="Stenlid J."/>
            <person name="Sun H."/>
            <person name="Sun S."/>
            <person name="Syed K."/>
            <person name="Tsang A."/>
            <person name="Wiebenga A."/>
            <person name="Young D."/>
            <person name="Pisabarro A."/>
            <person name="Eastwood D.C."/>
            <person name="Martin F."/>
            <person name="Cullen D."/>
            <person name="Grigoriev I.V."/>
            <person name="Hibbett D.S."/>
        </authorList>
    </citation>
    <scope>NUCLEOTIDE SEQUENCE [LARGE SCALE GENOMIC DNA]</scope>
    <source>
        <strain evidence="6">RWD-64-598 SS2</strain>
    </source>
</reference>